<dbReference type="PANTHER" id="PTHR34094">
    <property type="match status" value="1"/>
</dbReference>
<accession>A0A1J5S6U2</accession>
<dbReference type="EMBL" id="MLJW01000064">
    <property type="protein sequence ID" value="OIR03643.1"/>
    <property type="molecule type" value="Genomic_DNA"/>
</dbReference>
<evidence type="ECO:0000313" key="3">
    <source>
        <dbReference type="EMBL" id="OIR03643.1"/>
    </source>
</evidence>
<reference evidence="3" key="1">
    <citation type="submission" date="2016-10" db="EMBL/GenBank/DDBJ databases">
        <title>Sequence of Gallionella enrichment culture.</title>
        <authorList>
            <person name="Poehlein A."/>
            <person name="Muehling M."/>
            <person name="Daniel R."/>
        </authorList>
    </citation>
    <scope>NUCLEOTIDE SEQUENCE</scope>
</reference>
<feature type="domain" description="DUF4097" evidence="2">
    <location>
        <begin position="83"/>
        <end position="308"/>
    </location>
</feature>
<evidence type="ECO:0000259" key="2">
    <source>
        <dbReference type="Pfam" id="PF13349"/>
    </source>
</evidence>
<dbReference type="PANTHER" id="PTHR34094:SF1">
    <property type="entry name" value="PROTEIN FAM185A"/>
    <property type="match status" value="1"/>
</dbReference>
<proteinExistence type="predicted"/>
<comment type="caution">
    <text evidence="3">The sequence shown here is derived from an EMBL/GenBank/DDBJ whole genome shotgun (WGS) entry which is preliminary data.</text>
</comment>
<evidence type="ECO:0000256" key="1">
    <source>
        <dbReference type="SAM" id="MobiDB-lite"/>
    </source>
</evidence>
<sequence>MNLSKPLGSLCLFAAATTIAFGTVNRTVDRSFNVQPGGTLRIETSNGSIHVHSSKEAVVKIVLKEKIAASSEAEADTVLKDLALDLSQAGADVTAKAKVANEHSGWFGGWRQRVMLSWDVTVPDRYNVDLHTSGGSIRVGDLEGRVAVNTSGGSIEIGSISGTVKADTSGGHIHLESCTGEASLDTSGGSLRVGTSKGALKLDTSGGSIHVDHAENTVWADTSGGSIDVGFFGPLKGDCKLDTSGGSVTATLDSGAAFDLVADTSAGTVSCDFPIEVRGRQSRDHLDGRVNGGGPRLKLDTSAGSIHVRRR</sequence>
<dbReference type="AlphaFoldDB" id="A0A1J5S6U2"/>
<feature type="region of interest" description="Disordered" evidence="1">
    <location>
        <begin position="284"/>
        <end position="304"/>
    </location>
</feature>
<gene>
    <name evidence="3" type="ORF">GALL_142650</name>
</gene>
<dbReference type="Pfam" id="PF13349">
    <property type="entry name" value="DUF4097"/>
    <property type="match status" value="1"/>
</dbReference>
<name>A0A1J5S6U2_9ZZZZ</name>
<dbReference type="InterPro" id="IPR025164">
    <property type="entry name" value="Toastrack_DUF4097"/>
</dbReference>
<organism evidence="3">
    <name type="scientific">mine drainage metagenome</name>
    <dbReference type="NCBI Taxonomy" id="410659"/>
    <lineage>
        <taxon>unclassified sequences</taxon>
        <taxon>metagenomes</taxon>
        <taxon>ecological metagenomes</taxon>
    </lineage>
</organism>
<protein>
    <recommendedName>
        <fullName evidence="2">DUF4097 domain-containing protein</fullName>
    </recommendedName>
</protein>